<evidence type="ECO:0000313" key="1">
    <source>
        <dbReference type="EMBL" id="AEJ44056.1"/>
    </source>
</evidence>
<sequence>MSIYNQGIEDRIATLEPDFKDMSYLESWFLNTTADIRSLWRP</sequence>
<proteinExistence type="predicted"/>
<dbReference type="Proteomes" id="UP000000292">
    <property type="component" value="Chromosome"/>
</dbReference>
<dbReference type="HOGENOM" id="CLU_3246233_0_0_9"/>
<dbReference type="STRING" id="1048834.TC41_2149"/>
<accession>F8IF91</accession>
<reference evidence="2" key="2">
    <citation type="submission" date="2011-06" db="EMBL/GenBank/DDBJ databases">
        <title>The complete genome sequence of Alicyclobacillus acidocaldarius sp. Tc-4-1.</title>
        <authorList>
            <person name="Chen Y."/>
            <person name="He Y."/>
            <person name="Dong Z."/>
            <person name="Hu S."/>
        </authorList>
    </citation>
    <scope>NUCLEOTIDE SEQUENCE [LARGE SCALE GENOMIC DNA]</scope>
    <source>
        <strain evidence="2">Tc-4-1</strain>
    </source>
</reference>
<reference evidence="1 2" key="1">
    <citation type="journal article" date="2011" name="J. Bacteriol.">
        <title>Complete Genome Sequence of Alicyclobacillus acidocaldarius Strain Tc-4-1.</title>
        <authorList>
            <person name="Chen Y."/>
            <person name="He Y."/>
            <person name="Zhang B."/>
            <person name="Yang J."/>
            <person name="Li W."/>
            <person name="Dong Z."/>
            <person name="Hu S."/>
        </authorList>
    </citation>
    <scope>NUCLEOTIDE SEQUENCE [LARGE SCALE GENOMIC DNA]</scope>
    <source>
        <strain evidence="1 2">Tc-4-1</strain>
    </source>
</reference>
<dbReference type="EMBL" id="CP002902">
    <property type="protein sequence ID" value="AEJ44056.1"/>
    <property type="molecule type" value="Genomic_DNA"/>
</dbReference>
<gene>
    <name evidence="1" type="ordered locus">TC41_2149</name>
</gene>
<evidence type="ECO:0000313" key="2">
    <source>
        <dbReference type="Proteomes" id="UP000000292"/>
    </source>
</evidence>
<dbReference type="KEGG" id="aad:TC41_2149"/>
<name>F8IF91_ALIAT</name>
<protein>
    <submittedName>
        <fullName evidence="1">Uncharacterized protein</fullName>
    </submittedName>
</protein>
<organism evidence="1 2">
    <name type="scientific">Alicyclobacillus acidocaldarius (strain Tc-4-1)</name>
    <name type="common">Bacillus acidocaldarius</name>
    <dbReference type="NCBI Taxonomy" id="1048834"/>
    <lineage>
        <taxon>Bacteria</taxon>
        <taxon>Bacillati</taxon>
        <taxon>Bacillota</taxon>
        <taxon>Bacilli</taxon>
        <taxon>Bacillales</taxon>
        <taxon>Alicyclobacillaceae</taxon>
        <taxon>Alicyclobacillus</taxon>
    </lineage>
</organism>
<dbReference type="AlphaFoldDB" id="F8IF91"/>